<dbReference type="SUPFAM" id="SSF56281">
    <property type="entry name" value="Metallo-hydrolase/oxidoreductase"/>
    <property type="match status" value="1"/>
</dbReference>
<gene>
    <name evidence="3" type="ORF">ENL41_01465</name>
</gene>
<comment type="caution">
    <text evidence="3">The sequence shown here is derived from an EMBL/GenBank/DDBJ whole genome shotgun (WGS) entry which is preliminary data.</text>
</comment>
<dbReference type="EMBL" id="DRTV01000109">
    <property type="protein sequence ID" value="HHF58076.1"/>
    <property type="molecule type" value="Genomic_DNA"/>
</dbReference>
<protein>
    <submittedName>
        <fullName evidence="3">FprA family A-type flavoprotein</fullName>
    </submittedName>
</protein>
<dbReference type="CDD" id="cd07709">
    <property type="entry name" value="flavodiiron_proteins_MBL-fold"/>
    <property type="match status" value="1"/>
</dbReference>
<dbReference type="SUPFAM" id="SSF52218">
    <property type="entry name" value="Flavoproteins"/>
    <property type="match status" value="1"/>
</dbReference>
<feature type="domain" description="Flavodoxin-like" evidence="2">
    <location>
        <begin position="248"/>
        <end position="385"/>
    </location>
</feature>
<dbReference type="InterPro" id="IPR045761">
    <property type="entry name" value="ODP_dom"/>
</dbReference>
<dbReference type="InterPro" id="IPR036866">
    <property type="entry name" value="RibonucZ/Hydroxyglut_hydro"/>
</dbReference>
<evidence type="ECO:0000256" key="1">
    <source>
        <dbReference type="ARBA" id="ARBA00007121"/>
    </source>
</evidence>
<dbReference type="PANTHER" id="PTHR43717">
    <property type="entry name" value="ANAEROBIC NITRIC OXIDE REDUCTASE FLAVORUBREDOXIN"/>
    <property type="match status" value="1"/>
</dbReference>
<dbReference type="Proteomes" id="UP000886014">
    <property type="component" value="Unassembled WGS sequence"/>
</dbReference>
<name>A0A7C5M9M3_UNCW3</name>
<dbReference type="InterPro" id="IPR008254">
    <property type="entry name" value="Flavodoxin/NO_synth"/>
</dbReference>
<dbReference type="Pfam" id="PF19583">
    <property type="entry name" value="ODP"/>
    <property type="match status" value="1"/>
</dbReference>
<comment type="similarity">
    <text evidence="1">In the N-terminal section; belongs to the zinc metallo-hydrolase group 3 family.</text>
</comment>
<accession>A0A7C5M9M3</accession>
<dbReference type="SMART" id="SM00849">
    <property type="entry name" value="Lactamase_B"/>
    <property type="match status" value="1"/>
</dbReference>
<dbReference type="InterPro" id="IPR029039">
    <property type="entry name" value="Flavoprotein-like_sf"/>
</dbReference>
<reference evidence="3" key="1">
    <citation type="journal article" date="2020" name="mSystems">
        <title>Genome- and Community-Level Interaction Insights into Carbon Utilization and Element Cycling Functions of Hydrothermarchaeota in Hydrothermal Sediment.</title>
        <authorList>
            <person name="Zhou Z."/>
            <person name="Liu Y."/>
            <person name="Xu W."/>
            <person name="Pan J."/>
            <person name="Luo Z.H."/>
            <person name="Li M."/>
        </authorList>
    </citation>
    <scope>NUCLEOTIDE SEQUENCE [LARGE SCALE GENOMIC DNA]</scope>
    <source>
        <strain evidence="3">HyVt-94</strain>
    </source>
</reference>
<evidence type="ECO:0000313" key="3">
    <source>
        <dbReference type="EMBL" id="HHF58076.1"/>
    </source>
</evidence>
<dbReference type="Gene3D" id="3.40.50.360">
    <property type="match status" value="1"/>
</dbReference>
<dbReference type="GO" id="GO:0009055">
    <property type="term" value="F:electron transfer activity"/>
    <property type="evidence" value="ECO:0007669"/>
    <property type="project" value="InterPro"/>
</dbReference>
<proteinExistence type="inferred from homology"/>
<dbReference type="PROSITE" id="PS50902">
    <property type="entry name" value="FLAVODOXIN_LIKE"/>
    <property type="match status" value="1"/>
</dbReference>
<dbReference type="GO" id="GO:0010181">
    <property type="term" value="F:FMN binding"/>
    <property type="evidence" value="ECO:0007669"/>
    <property type="project" value="InterPro"/>
</dbReference>
<dbReference type="GO" id="GO:0046872">
    <property type="term" value="F:metal ion binding"/>
    <property type="evidence" value="ECO:0007669"/>
    <property type="project" value="InterPro"/>
</dbReference>
<dbReference type="PIRSF" id="PIRSF005243">
    <property type="entry name" value="ROO"/>
    <property type="match status" value="1"/>
</dbReference>
<dbReference type="InterPro" id="IPR001279">
    <property type="entry name" value="Metallo-B-lactamas"/>
</dbReference>
<dbReference type="PANTHER" id="PTHR43717:SF1">
    <property type="entry name" value="ANAEROBIC NITRIC OXIDE REDUCTASE FLAVORUBREDOXIN"/>
    <property type="match status" value="1"/>
</dbReference>
<dbReference type="InterPro" id="IPR016440">
    <property type="entry name" value="Rubredoxin-O_OxRdtase"/>
</dbReference>
<evidence type="ECO:0000259" key="2">
    <source>
        <dbReference type="PROSITE" id="PS50902"/>
    </source>
</evidence>
<dbReference type="Gene3D" id="3.60.15.10">
    <property type="entry name" value="Ribonuclease Z/Hydroxyacylglutathione hydrolase-like"/>
    <property type="match status" value="1"/>
</dbReference>
<dbReference type="AlphaFoldDB" id="A0A7C5M9M3"/>
<dbReference type="GO" id="GO:0016491">
    <property type="term" value="F:oxidoreductase activity"/>
    <property type="evidence" value="ECO:0007669"/>
    <property type="project" value="InterPro"/>
</dbReference>
<sequence length="394" mass="44168">MAVKEIKKDIFFVGAIHWDRRLFDELIPLPDGTSYNAYIIKGNEKIALIDTVDPATEDQLLTNLKILGVNRIDYVISNHAEQDHSGSIPAVLKLFPEAKVVTNEKCQRFLQDLLHIPETRFITINDGDTLSLGNKTLKFVFTPWVHWPETMVTYLVEDKILFSCDFFGSHLATSQLFVKDDPKVLEDAKRYYAEIMMPFRTIIQKNIEKVKALDLEMIAPSHGPIYLNPDFIIDAYSEWVSDNVKNEVILPYVSMHGSTESMVDYLIDALMNKGITVKPFNLTVTDIGELAMALVDAATIILATPTVLTGAHPAAVYAAFLTNALRPKLKFASIIGSYGWGGKTVEQIKGLLPNLKVELLEPVLIKGLPKIEDLKLLDNLAETIYKKHKEAGII</sequence>
<organism evidence="3">
    <name type="scientific">candidate division WOR-3 bacterium</name>
    <dbReference type="NCBI Taxonomy" id="2052148"/>
    <lineage>
        <taxon>Bacteria</taxon>
        <taxon>Bacteria division WOR-3</taxon>
    </lineage>
</organism>